<dbReference type="InterPro" id="IPR001810">
    <property type="entry name" value="F-box_dom"/>
</dbReference>
<dbReference type="InterPro" id="IPR017451">
    <property type="entry name" value="F-box-assoc_interact_dom"/>
</dbReference>
<dbReference type="InterPro" id="IPR036047">
    <property type="entry name" value="F-box-like_dom_sf"/>
</dbReference>
<dbReference type="InterPro" id="IPR006527">
    <property type="entry name" value="F-box-assoc_dom_typ1"/>
</dbReference>
<proteinExistence type="predicted"/>
<dbReference type="Gene3D" id="1.20.1280.50">
    <property type="match status" value="1"/>
</dbReference>
<dbReference type="PANTHER" id="PTHR31672">
    <property type="entry name" value="BNACNNG10540D PROTEIN"/>
    <property type="match status" value="1"/>
</dbReference>
<dbReference type="AlphaFoldDB" id="A0AAP0QZF4"/>
<dbReference type="SUPFAM" id="SSF81383">
    <property type="entry name" value="F-box domain"/>
    <property type="match status" value="1"/>
</dbReference>
<evidence type="ECO:0000259" key="1">
    <source>
        <dbReference type="PROSITE" id="PS50181"/>
    </source>
</evidence>
<dbReference type="PROSITE" id="PS50181">
    <property type="entry name" value="FBOX"/>
    <property type="match status" value="1"/>
</dbReference>
<dbReference type="CDD" id="cd22157">
    <property type="entry name" value="F-box_AtFBW1-like"/>
    <property type="match status" value="1"/>
</dbReference>
<protein>
    <recommendedName>
        <fullName evidence="1">F-box domain-containing protein</fullName>
    </recommendedName>
</protein>
<organism evidence="2 3">
    <name type="scientific">Liquidambar formosana</name>
    <name type="common">Formosan gum</name>
    <dbReference type="NCBI Taxonomy" id="63359"/>
    <lineage>
        <taxon>Eukaryota</taxon>
        <taxon>Viridiplantae</taxon>
        <taxon>Streptophyta</taxon>
        <taxon>Embryophyta</taxon>
        <taxon>Tracheophyta</taxon>
        <taxon>Spermatophyta</taxon>
        <taxon>Magnoliopsida</taxon>
        <taxon>eudicotyledons</taxon>
        <taxon>Gunneridae</taxon>
        <taxon>Pentapetalae</taxon>
        <taxon>Saxifragales</taxon>
        <taxon>Altingiaceae</taxon>
        <taxon>Liquidambar</taxon>
    </lineage>
</organism>
<evidence type="ECO:0000313" key="3">
    <source>
        <dbReference type="Proteomes" id="UP001415857"/>
    </source>
</evidence>
<accession>A0AAP0QZF4</accession>
<feature type="domain" description="F-box" evidence="1">
    <location>
        <begin position="2"/>
        <end position="48"/>
    </location>
</feature>
<evidence type="ECO:0000313" key="2">
    <source>
        <dbReference type="EMBL" id="KAK9266727.1"/>
    </source>
</evidence>
<sequence>MATTLRNMPNDIIINILSRLPVKSLIRFKCVCKSWHALVSDPNFIDTHLNHTRANNDGYVLSKYRDWENSGGEHKAVLHCDETFVEHTQLELPLKSFFEGPRVVGYCDGLFCIYSPKSQRYECDVYLWNPSIRKFRVLPDIDSFNGSPVAFGFVPQINDYTVVNFFYDENFRGMFSRAEGMCITYPPRVDIYSLRTNSWEEVQNVIPCQPWDRTKYSTLNGVVHWVAVSGTEENQYEFILSFDMANKIFGEIKLPEYDGSDGILLDKSAMALMGSLPLFVSLEDRQRRGVWIDIWVMKKYGAAESWSKQYSFNLELNVYYPVGFMKNDEVVLKLQSAELISYDPRSQQVKHLHVHPVRTYLSDFTYYTESLLLLNEGN</sequence>
<name>A0AAP0QZF4_LIQFO</name>
<dbReference type="Pfam" id="PF07734">
    <property type="entry name" value="FBA_1"/>
    <property type="match status" value="1"/>
</dbReference>
<dbReference type="EMBL" id="JBBPBK010000077">
    <property type="protein sequence ID" value="KAK9266727.1"/>
    <property type="molecule type" value="Genomic_DNA"/>
</dbReference>
<keyword evidence="3" id="KW-1185">Reference proteome</keyword>
<dbReference type="SMART" id="SM00256">
    <property type="entry name" value="FBOX"/>
    <property type="match status" value="1"/>
</dbReference>
<comment type="caution">
    <text evidence="2">The sequence shown here is derived from an EMBL/GenBank/DDBJ whole genome shotgun (WGS) entry which is preliminary data.</text>
</comment>
<dbReference type="Proteomes" id="UP001415857">
    <property type="component" value="Unassembled WGS sequence"/>
</dbReference>
<dbReference type="PANTHER" id="PTHR31672:SF13">
    <property type="entry name" value="F-BOX PROTEIN CPR30-LIKE"/>
    <property type="match status" value="1"/>
</dbReference>
<dbReference type="Pfam" id="PF00646">
    <property type="entry name" value="F-box"/>
    <property type="match status" value="1"/>
</dbReference>
<dbReference type="InterPro" id="IPR050796">
    <property type="entry name" value="SCF_F-box_component"/>
</dbReference>
<reference evidence="2 3" key="1">
    <citation type="journal article" date="2024" name="Plant J.">
        <title>Genome sequences and population genomics reveal climatic adaptation and genomic divergence between two closely related sweetgum species.</title>
        <authorList>
            <person name="Xu W.Q."/>
            <person name="Ren C.Q."/>
            <person name="Zhang X.Y."/>
            <person name="Comes H.P."/>
            <person name="Liu X.H."/>
            <person name="Li Y.G."/>
            <person name="Kettle C.J."/>
            <person name="Jalonen R."/>
            <person name="Gaisberger H."/>
            <person name="Ma Y.Z."/>
            <person name="Qiu Y.X."/>
        </authorList>
    </citation>
    <scope>NUCLEOTIDE SEQUENCE [LARGE SCALE GENOMIC DNA]</scope>
    <source>
        <strain evidence="2">Hangzhou</strain>
    </source>
</reference>
<gene>
    <name evidence="2" type="ORF">L1049_025360</name>
</gene>
<dbReference type="NCBIfam" id="TIGR01640">
    <property type="entry name" value="F_box_assoc_1"/>
    <property type="match status" value="1"/>
</dbReference>